<dbReference type="PANTHER" id="PTHR31371">
    <property type="entry name" value="BNAC09G50660D PROTEIN"/>
    <property type="match status" value="1"/>
</dbReference>
<dbReference type="InterPro" id="IPR007700">
    <property type="entry name" value="DUF668"/>
</dbReference>
<evidence type="ECO:0000313" key="5">
    <source>
        <dbReference type="Proteomes" id="UP000663760"/>
    </source>
</evidence>
<evidence type="ECO:0000256" key="1">
    <source>
        <dbReference type="SAM" id="MobiDB-lite"/>
    </source>
</evidence>
<organism evidence="4 5">
    <name type="scientific">Spirodela intermedia</name>
    <name type="common">Intermediate duckweed</name>
    <dbReference type="NCBI Taxonomy" id="51605"/>
    <lineage>
        <taxon>Eukaryota</taxon>
        <taxon>Viridiplantae</taxon>
        <taxon>Streptophyta</taxon>
        <taxon>Embryophyta</taxon>
        <taxon>Tracheophyta</taxon>
        <taxon>Spermatophyta</taxon>
        <taxon>Magnoliopsida</taxon>
        <taxon>Liliopsida</taxon>
        <taxon>Araceae</taxon>
        <taxon>Lemnoideae</taxon>
        <taxon>Spirodela</taxon>
    </lineage>
</organism>
<sequence length="529" mass="59172">MVSEHWIPKMRNQDSSSPQSTTAAAKKKESKPSPELNVVGILSFEVASAMSKIIHLHKSLSASQISRLHGEVLNSHGVRNLVSDDETRLLELVVAEKLDDLDRAAAVVSRLGKRCNEPALVGFEHVYADLLRSRVEMGKLGLPAKDMEGTIRKMERYVSSTASLYAELEVLNELEQGARKFLPSQYHEETRRAFEQKIQWQRHDVRHLRDVSVWNQTFDKIVSLMARAVCAIHSRMSLIFGEAILPQNVGTELSGRFVSGQLVSGRRRVPPSGAVAAMPQRKQVGALRVESLRLPCGPSPVRLFAECLSLASSAPLEDDRDGDDEHLERGSSRSRAPMSGPFLRGRPSKQRTSIPKNGLAARAAPSSVGGSALALHYANVIIIIEKLLQYPHLVGEEARDDLYQMLPTSLRSSLRKTLRSYIKDLAIYDAPLAHDWKERLGKVLTWLGPMAHNMIRWQTERNFEQQQIGPRGSVLLLQTLFFADREKTEAAICELLVGLNYICRYEHQQSALLDCSSSLDFEDCADWQL</sequence>
<keyword evidence="5" id="KW-1185">Reference proteome</keyword>
<dbReference type="EMBL" id="LR746273">
    <property type="protein sequence ID" value="CAA7403330.1"/>
    <property type="molecule type" value="Genomic_DNA"/>
</dbReference>
<feature type="domain" description="DUF3475" evidence="3">
    <location>
        <begin position="41"/>
        <end position="97"/>
    </location>
</feature>
<dbReference type="GO" id="GO:0045927">
    <property type="term" value="P:positive regulation of growth"/>
    <property type="evidence" value="ECO:0007669"/>
    <property type="project" value="InterPro"/>
</dbReference>
<gene>
    <name evidence="4" type="ORF">SI8410_10014008</name>
</gene>
<reference evidence="4" key="1">
    <citation type="submission" date="2020-02" db="EMBL/GenBank/DDBJ databases">
        <authorList>
            <person name="Scholz U."/>
            <person name="Mascher M."/>
            <person name="Fiebig A."/>
        </authorList>
    </citation>
    <scope>NUCLEOTIDE SEQUENCE</scope>
</reference>
<evidence type="ECO:0000259" key="3">
    <source>
        <dbReference type="Pfam" id="PF11961"/>
    </source>
</evidence>
<dbReference type="PANTHER" id="PTHR31371:SF2">
    <property type="entry name" value="PLANT_PROTEIN (DUF668)"/>
    <property type="match status" value="1"/>
</dbReference>
<dbReference type="InterPro" id="IPR021864">
    <property type="entry name" value="DUF3475"/>
</dbReference>
<feature type="region of interest" description="Disordered" evidence="1">
    <location>
        <begin position="1"/>
        <end position="31"/>
    </location>
</feature>
<feature type="region of interest" description="Disordered" evidence="1">
    <location>
        <begin position="315"/>
        <end position="361"/>
    </location>
</feature>
<dbReference type="Pfam" id="PF11961">
    <property type="entry name" value="DUF3475"/>
    <property type="match status" value="1"/>
</dbReference>
<dbReference type="AlphaFoldDB" id="A0A7I8KZX6"/>
<evidence type="ECO:0000259" key="2">
    <source>
        <dbReference type="Pfam" id="PF05003"/>
    </source>
</evidence>
<dbReference type="Pfam" id="PF05003">
    <property type="entry name" value="DUF668"/>
    <property type="match status" value="1"/>
</dbReference>
<name>A0A7I8KZX6_SPIIN</name>
<feature type="compositionally biased region" description="Acidic residues" evidence="1">
    <location>
        <begin position="316"/>
        <end position="325"/>
    </location>
</feature>
<proteinExistence type="predicted"/>
<feature type="domain" description="DUF668" evidence="2">
    <location>
        <begin position="368"/>
        <end position="456"/>
    </location>
</feature>
<evidence type="ECO:0000313" key="4">
    <source>
        <dbReference type="EMBL" id="CAA7403330.1"/>
    </source>
</evidence>
<protein>
    <submittedName>
        <fullName evidence="4">Uncharacterized protein</fullName>
    </submittedName>
</protein>
<dbReference type="OrthoDB" id="2018987at2759"/>
<dbReference type="Proteomes" id="UP000663760">
    <property type="component" value="Chromosome 10"/>
</dbReference>
<accession>A0A7I8KZX6</accession>